<dbReference type="AlphaFoldDB" id="A0A0G1CFE3"/>
<evidence type="ECO:0000256" key="1">
    <source>
        <dbReference type="SAM" id="Coils"/>
    </source>
</evidence>
<proteinExistence type="predicted"/>
<dbReference type="Proteomes" id="UP000034543">
    <property type="component" value="Unassembled WGS sequence"/>
</dbReference>
<sequence length="222" mass="24850">RWGCAIARALGFNDTEFLNAYYQNINQQNTAAIEASLVGTALTSFMNYHEFWEGTASELLEELEKQAELLKINIKKSRDWPKDPSHLSRKLQLIHSNLVEEGIKFTRDDKARPRRIIIQKLTENADNSVGTDGEGVGNTNLPTVDPSPIPNENKDADKTNGQSNASASAMTPPTVNPPVLGKDIFSLSMEEAKQQLTGVDWEIYVNHFWKKIKEEKLPPTGQ</sequence>
<keyword evidence="1" id="KW-0175">Coiled coil</keyword>
<feature type="coiled-coil region" evidence="1">
    <location>
        <begin position="53"/>
        <end position="80"/>
    </location>
</feature>
<evidence type="ECO:0000256" key="2">
    <source>
        <dbReference type="SAM" id="MobiDB-lite"/>
    </source>
</evidence>
<comment type="caution">
    <text evidence="3">The sequence shown here is derived from an EMBL/GenBank/DDBJ whole genome shotgun (WGS) entry which is preliminary data.</text>
</comment>
<dbReference type="STRING" id="1618436.UV59_C0023G0001"/>
<evidence type="ECO:0000313" key="3">
    <source>
        <dbReference type="EMBL" id="KKS84247.1"/>
    </source>
</evidence>
<organism evidence="3 4">
    <name type="scientific">Candidatus Gottesmanbacteria bacterium GW2011_GWA1_43_11</name>
    <dbReference type="NCBI Taxonomy" id="1618436"/>
    <lineage>
        <taxon>Bacteria</taxon>
        <taxon>Candidatus Gottesmaniibacteriota</taxon>
    </lineage>
</organism>
<feature type="compositionally biased region" description="Polar residues" evidence="2">
    <location>
        <begin position="159"/>
        <end position="173"/>
    </location>
</feature>
<protein>
    <submittedName>
        <fullName evidence="3">Uncharacterized protein</fullName>
    </submittedName>
</protein>
<reference evidence="3 4" key="1">
    <citation type="journal article" date="2015" name="Nature">
        <title>rRNA introns, odd ribosomes, and small enigmatic genomes across a large radiation of phyla.</title>
        <authorList>
            <person name="Brown C.T."/>
            <person name="Hug L.A."/>
            <person name="Thomas B.C."/>
            <person name="Sharon I."/>
            <person name="Castelle C.J."/>
            <person name="Singh A."/>
            <person name="Wilkins M.J."/>
            <person name="Williams K.H."/>
            <person name="Banfield J.F."/>
        </authorList>
    </citation>
    <scope>NUCLEOTIDE SEQUENCE [LARGE SCALE GENOMIC DNA]</scope>
</reference>
<dbReference type="EMBL" id="LCFB01000023">
    <property type="protein sequence ID" value="KKS84247.1"/>
    <property type="molecule type" value="Genomic_DNA"/>
</dbReference>
<feature type="non-terminal residue" evidence="3">
    <location>
        <position position="1"/>
    </location>
</feature>
<name>A0A0G1CFE3_9BACT</name>
<feature type="region of interest" description="Disordered" evidence="2">
    <location>
        <begin position="126"/>
        <end position="178"/>
    </location>
</feature>
<accession>A0A0G1CFE3</accession>
<gene>
    <name evidence="3" type="ORF">UV59_C0023G0001</name>
</gene>
<evidence type="ECO:0000313" key="4">
    <source>
        <dbReference type="Proteomes" id="UP000034543"/>
    </source>
</evidence>